<proteinExistence type="predicted"/>
<comment type="caution">
    <text evidence="2">The sequence shown here is derived from an EMBL/GenBank/DDBJ whole genome shotgun (WGS) entry which is preliminary data.</text>
</comment>
<feature type="compositionally biased region" description="Low complexity" evidence="1">
    <location>
        <begin position="37"/>
        <end position="51"/>
    </location>
</feature>
<gene>
    <name evidence="2" type="ORF">ACFQV2_14610</name>
</gene>
<accession>A0ABW2TLM7</accession>
<feature type="region of interest" description="Disordered" evidence="1">
    <location>
        <begin position="1"/>
        <end position="51"/>
    </location>
</feature>
<dbReference type="Proteomes" id="UP001596512">
    <property type="component" value="Unassembled WGS sequence"/>
</dbReference>
<keyword evidence="3" id="KW-1185">Reference proteome</keyword>
<protein>
    <submittedName>
        <fullName evidence="2">Uncharacterized protein</fullName>
    </submittedName>
</protein>
<dbReference type="EMBL" id="JBHTEY010000004">
    <property type="protein sequence ID" value="MFC7614574.1"/>
    <property type="molecule type" value="Genomic_DNA"/>
</dbReference>
<reference evidence="3" key="1">
    <citation type="journal article" date="2019" name="Int. J. Syst. Evol. Microbiol.">
        <title>The Global Catalogue of Microorganisms (GCM) 10K type strain sequencing project: providing services to taxonomists for standard genome sequencing and annotation.</title>
        <authorList>
            <consortium name="The Broad Institute Genomics Platform"/>
            <consortium name="The Broad Institute Genome Sequencing Center for Infectious Disease"/>
            <person name="Wu L."/>
            <person name="Ma J."/>
        </authorList>
    </citation>
    <scope>NUCLEOTIDE SEQUENCE [LARGE SCALE GENOMIC DNA]</scope>
    <source>
        <strain evidence="3">JCM 17695</strain>
    </source>
</reference>
<evidence type="ECO:0000313" key="3">
    <source>
        <dbReference type="Proteomes" id="UP001596512"/>
    </source>
</evidence>
<feature type="compositionally biased region" description="Polar residues" evidence="1">
    <location>
        <begin position="1"/>
        <end position="11"/>
    </location>
</feature>
<evidence type="ECO:0000313" key="2">
    <source>
        <dbReference type="EMBL" id="MFC7614574.1"/>
    </source>
</evidence>
<sequence length="51" mass="4973">MARTGPSSQIRPTPAARAAPKNAVDLSALSATPPMLGSGRSSAAPASRGPS</sequence>
<organism evidence="2 3">
    <name type="scientific">Actinokineospora soli</name>
    <dbReference type="NCBI Taxonomy" id="1048753"/>
    <lineage>
        <taxon>Bacteria</taxon>
        <taxon>Bacillati</taxon>
        <taxon>Actinomycetota</taxon>
        <taxon>Actinomycetes</taxon>
        <taxon>Pseudonocardiales</taxon>
        <taxon>Pseudonocardiaceae</taxon>
        <taxon>Actinokineospora</taxon>
    </lineage>
</organism>
<name>A0ABW2TLM7_9PSEU</name>
<evidence type="ECO:0000256" key="1">
    <source>
        <dbReference type="SAM" id="MobiDB-lite"/>
    </source>
</evidence>